<evidence type="ECO:0000313" key="2">
    <source>
        <dbReference type="EMBL" id="APX72464.1"/>
    </source>
</evidence>
<reference evidence="3" key="1">
    <citation type="submission" date="2016-12" db="EMBL/GenBank/DDBJ databases">
        <authorList>
            <person name="Jung M.Y."/>
            <person name="Lee S.H."/>
        </authorList>
    </citation>
    <scope>NUCLEOTIDE SEQUENCE [LARGE SCALE GENOMIC DNA]</scope>
    <source>
        <strain evidence="3">WiKim39</strain>
    </source>
</reference>
<feature type="region of interest" description="Disordered" evidence="1">
    <location>
        <begin position="149"/>
        <end position="187"/>
    </location>
</feature>
<evidence type="ECO:0000256" key="1">
    <source>
        <dbReference type="SAM" id="MobiDB-lite"/>
    </source>
</evidence>
<sequence>MSLLDAKNNALRGFDAKNDDPNAMEQLPSGDYKVIFKGLEHKASAKGWEHLMITIQVLEGDHSGEMDFNRFSLEAPTPDNIVSASIKLIAKLSVALGFTLKDEDWENYDTLASAFESFKGNAVEMNLSVRPNKKNPDFPYKTYNFSGIPDDPFNAKNAPEVKDSDLPFGNTPTDRINQTPDNSDRPF</sequence>
<dbReference type="RefSeq" id="WP_076615787.1">
    <property type="nucleotide sequence ID" value="NZ_CP019323.1"/>
</dbReference>
<protein>
    <recommendedName>
        <fullName evidence="4">DUF669 domain-containing protein</fullName>
    </recommendedName>
</protein>
<name>A0A1P8Q3M6_9LACO</name>
<feature type="compositionally biased region" description="Polar residues" evidence="1">
    <location>
        <begin position="170"/>
        <end position="181"/>
    </location>
</feature>
<accession>A0A1P8Q3M6</accession>
<evidence type="ECO:0000313" key="3">
    <source>
        <dbReference type="Proteomes" id="UP000187499"/>
    </source>
</evidence>
<dbReference type="AlphaFoldDB" id="A0A1P8Q3M6"/>
<proteinExistence type="predicted"/>
<dbReference type="KEGG" id="lalw:BTM29_07840"/>
<organism evidence="2 3">
    <name type="scientific">Companilactobacillus allii</name>
    <dbReference type="NCBI Taxonomy" id="1847728"/>
    <lineage>
        <taxon>Bacteria</taxon>
        <taxon>Bacillati</taxon>
        <taxon>Bacillota</taxon>
        <taxon>Bacilli</taxon>
        <taxon>Lactobacillales</taxon>
        <taxon>Lactobacillaceae</taxon>
        <taxon>Companilactobacillus</taxon>
    </lineage>
</organism>
<gene>
    <name evidence="2" type="ORF">BTM29_07840</name>
</gene>
<keyword evidence="3" id="KW-1185">Reference proteome</keyword>
<evidence type="ECO:0008006" key="4">
    <source>
        <dbReference type="Google" id="ProtNLM"/>
    </source>
</evidence>
<dbReference type="EMBL" id="CP019323">
    <property type="protein sequence ID" value="APX72464.1"/>
    <property type="molecule type" value="Genomic_DNA"/>
</dbReference>
<dbReference type="Proteomes" id="UP000187499">
    <property type="component" value="Chromosome"/>
</dbReference>
<dbReference type="OrthoDB" id="2223458at2"/>
<dbReference type="Pfam" id="PF05037">
    <property type="entry name" value="DUF669"/>
    <property type="match status" value="1"/>
</dbReference>
<dbReference type="STRING" id="1847728.BTM29_07840"/>
<dbReference type="InterPro" id="IPR007731">
    <property type="entry name" value="DUF669"/>
</dbReference>